<feature type="transmembrane region" description="Helical" evidence="1">
    <location>
        <begin position="60"/>
        <end position="80"/>
    </location>
</feature>
<evidence type="ECO:0000256" key="1">
    <source>
        <dbReference type="SAM" id="Phobius"/>
    </source>
</evidence>
<protein>
    <recommendedName>
        <fullName evidence="2">SAYSvFN domain-containing protein</fullName>
    </recommendedName>
</protein>
<comment type="caution">
    <text evidence="3">The sequence shown here is derived from an EMBL/GenBank/DDBJ whole genome shotgun (WGS) entry which is preliminary data.</text>
</comment>
<dbReference type="OrthoDB" id="71310at2759"/>
<dbReference type="Proteomes" id="UP000024635">
    <property type="component" value="Unassembled WGS sequence"/>
</dbReference>
<accession>A0A016S3E5</accession>
<sequence length="119" mass="13767">MLHDNYISISSTLNLDSMIYIKCLVFSRGKCVVMRQTAMHLKYVFGSEHHQLFVRCHCRVQFGLVFFAMAILVAICLSLGNRSEGEMSAYSVFNPNCERLLGQMTAEHFERDVLRRRID</sequence>
<gene>
    <name evidence="3" type="primary">Acey_s0303.g1879</name>
    <name evidence="3" type="synonym">Acey-C13F10.5</name>
    <name evidence="3" type="ORF">Y032_0303g1879</name>
</gene>
<dbReference type="Pfam" id="PF10260">
    <property type="entry name" value="SAYSvFN"/>
    <property type="match status" value="1"/>
</dbReference>
<feature type="domain" description="SAYSvFN" evidence="2">
    <location>
        <begin position="54"/>
        <end position="112"/>
    </location>
</feature>
<dbReference type="PANTHER" id="PTHR13527">
    <property type="entry name" value="SAYSVFN DOMAIN-CONTAINING PROTEIN 1"/>
    <property type="match status" value="1"/>
</dbReference>
<dbReference type="AlphaFoldDB" id="A0A016S3E5"/>
<evidence type="ECO:0000313" key="3">
    <source>
        <dbReference type="EMBL" id="EYB85153.1"/>
    </source>
</evidence>
<keyword evidence="4" id="KW-1185">Reference proteome</keyword>
<dbReference type="EMBL" id="JARK01001639">
    <property type="protein sequence ID" value="EYB85153.1"/>
    <property type="molecule type" value="Genomic_DNA"/>
</dbReference>
<evidence type="ECO:0000313" key="4">
    <source>
        <dbReference type="Proteomes" id="UP000024635"/>
    </source>
</evidence>
<name>A0A016S3E5_9BILA</name>
<keyword evidence="1" id="KW-0812">Transmembrane</keyword>
<dbReference type="PANTHER" id="PTHR13527:SF0">
    <property type="entry name" value="SAYSVFN DOMAIN-CONTAINING PROTEIN 1"/>
    <property type="match status" value="1"/>
</dbReference>
<keyword evidence="1" id="KW-0472">Membrane</keyword>
<dbReference type="InterPro" id="IPR039159">
    <property type="entry name" value="SAYSD1"/>
</dbReference>
<organism evidence="3 4">
    <name type="scientific">Ancylostoma ceylanicum</name>
    <dbReference type="NCBI Taxonomy" id="53326"/>
    <lineage>
        <taxon>Eukaryota</taxon>
        <taxon>Metazoa</taxon>
        <taxon>Ecdysozoa</taxon>
        <taxon>Nematoda</taxon>
        <taxon>Chromadorea</taxon>
        <taxon>Rhabditida</taxon>
        <taxon>Rhabditina</taxon>
        <taxon>Rhabditomorpha</taxon>
        <taxon>Strongyloidea</taxon>
        <taxon>Ancylostomatidae</taxon>
        <taxon>Ancylostomatinae</taxon>
        <taxon>Ancylostoma</taxon>
    </lineage>
</organism>
<keyword evidence="1" id="KW-1133">Transmembrane helix</keyword>
<proteinExistence type="predicted"/>
<dbReference type="InterPro" id="IPR019387">
    <property type="entry name" value="SAYSvFN_dom"/>
</dbReference>
<evidence type="ECO:0000259" key="2">
    <source>
        <dbReference type="Pfam" id="PF10260"/>
    </source>
</evidence>
<reference evidence="4" key="1">
    <citation type="journal article" date="2015" name="Nat. Genet.">
        <title>The genome and transcriptome of the zoonotic hookworm Ancylostoma ceylanicum identify infection-specific gene families.</title>
        <authorList>
            <person name="Schwarz E.M."/>
            <person name="Hu Y."/>
            <person name="Antoshechkin I."/>
            <person name="Miller M.M."/>
            <person name="Sternberg P.W."/>
            <person name="Aroian R.V."/>
        </authorList>
    </citation>
    <scope>NUCLEOTIDE SEQUENCE</scope>
    <source>
        <strain evidence="4">HY135</strain>
    </source>
</reference>